<organism evidence="2 3">
    <name type="scientific">Perilla frutescens var. hirtella</name>
    <name type="common">Perilla citriodora</name>
    <name type="synonym">Perilla setoyensis</name>
    <dbReference type="NCBI Taxonomy" id="608512"/>
    <lineage>
        <taxon>Eukaryota</taxon>
        <taxon>Viridiplantae</taxon>
        <taxon>Streptophyta</taxon>
        <taxon>Embryophyta</taxon>
        <taxon>Tracheophyta</taxon>
        <taxon>Spermatophyta</taxon>
        <taxon>Magnoliopsida</taxon>
        <taxon>eudicotyledons</taxon>
        <taxon>Gunneridae</taxon>
        <taxon>Pentapetalae</taxon>
        <taxon>asterids</taxon>
        <taxon>lamiids</taxon>
        <taxon>Lamiales</taxon>
        <taxon>Lamiaceae</taxon>
        <taxon>Nepetoideae</taxon>
        <taxon>Elsholtzieae</taxon>
        <taxon>Perilla</taxon>
    </lineage>
</organism>
<dbReference type="EMBL" id="SDAM02000323">
    <property type="protein sequence ID" value="KAH6824549.1"/>
    <property type="molecule type" value="Genomic_DNA"/>
</dbReference>
<sequence>MIVQDHPSTKSSKPRNTLNLKASKRIPLFSETKNLDFSTWASDNAFKLFIITVLTLTVAAYFFFFHNSIASANPLFCSQNSQFLHKPQKLKIPKPNFNSVRPILDKSSPYSSFHSEQWIVVSVSDYPSNPLQNLVKIKGWQVLAVGNSRTPKDWSLRGAIYLSLDQQADLGFRVVDFLPYDSYVRKSVGYLFAIQHGARRIFDADDRGEVIGGDLGKQFDLDLDSAVVKQQRILQYSDGSSNRSVVNPYVHFGQRSVWPRGLPLQSVGEVGHEEFYSEVSGGKQYIQQGISNGLPDVDSLFYATRKVGSEAFDIRFDELAPKVASSAGIMVPLNSFNTLFHYDAFWALMLPVSVSTMASDVLRGYWGQRLLWEIGGYVVVYPPTIHRQDRTESFPFIEERDLHVNVGRLVKFLIDWRSEKETLFEKIIELSYSMEQEGFWNENDVKFTVSWLEDLIAVGYQHPGLMEVEMHRRDTDTGVADRKEFVPRKLPSVHLGVEESGTVNYEIGNLIRWRRNLGDVVLIMFVSGPVQQTALEWRLLYGRIFKTVVILSTQADADLAVVEGEMDRIYKYLPKLFNRFNDTRGFLFLHDNTILNYWSLLQADMSKLWIANKVPISRPVVDGKDSTWFAKQADMVKRVVSTMPAHLQVNYKESNPSQQSLALCGSEVFYIPQQFVSDFVDLVDLVGDFDIHHKIAVPMFFMAMDLPQNFDPVLNSMIYKANTVPTSSFSLYSAQVPAVYPLNISSESDFVRLVELMAAGDPLLMELF</sequence>
<dbReference type="AlphaFoldDB" id="A0AAD4IZV7"/>
<reference evidence="2 3" key="1">
    <citation type="journal article" date="2021" name="Nat. Commun.">
        <title>Incipient diploidization of the medicinal plant Perilla within 10,000 years.</title>
        <authorList>
            <person name="Zhang Y."/>
            <person name="Shen Q."/>
            <person name="Leng L."/>
            <person name="Zhang D."/>
            <person name="Chen S."/>
            <person name="Shi Y."/>
            <person name="Ning Z."/>
            <person name="Chen S."/>
        </authorList>
    </citation>
    <scope>NUCLEOTIDE SEQUENCE [LARGE SCALE GENOMIC DNA]</scope>
    <source>
        <strain evidence="3">cv. PC099</strain>
    </source>
</reference>
<keyword evidence="1" id="KW-0472">Membrane</keyword>
<keyword evidence="1 2" id="KW-0812">Transmembrane</keyword>
<protein>
    <submittedName>
        <fullName evidence="2">Transmembrane protein</fullName>
    </submittedName>
</protein>
<dbReference type="InterPro" id="IPR005049">
    <property type="entry name" value="STL-like"/>
</dbReference>
<evidence type="ECO:0000313" key="3">
    <source>
        <dbReference type="Proteomes" id="UP001190926"/>
    </source>
</evidence>
<evidence type="ECO:0000256" key="1">
    <source>
        <dbReference type="SAM" id="Phobius"/>
    </source>
</evidence>
<accession>A0AAD4IZV7</accession>
<dbReference type="Proteomes" id="UP001190926">
    <property type="component" value="Unassembled WGS sequence"/>
</dbReference>
<keyword evidence="3" id="KW-1185">Reference proteome</keyword>
<dbReference type="PANTHER" id="PTHR31362:SF11">
    <property type="entry name" value="GLYCOSYLTRANSFERASE STELLO2-RELATED"/>
    <property type="match status" value="1"/>
</dbReference>
<proteinExistence type="predicted"/>
<dbReference type="Pfam" id="PF03385">
    <property type="entry name" value="STELLO"/>
    <property type="match status" value="1"/>
</dbReference>
<evidence type="ECO:0000313" key="2">
    <source>
        <dbReference type="EMBL" id="KAH6824549.1"/>
    </source>
</evidence>
<name>A0AAD4IZV7_PERFH</name>
<gene>
    <name evidence="2" type="ORF">C2S53_010363</name>
</gene>
<dbReference type="PANTHER" id="PTHR31362">
    <property type="entry name" value="GLYCOSYLTRANSFERASE STELLO1-RELATED"/>
    <property type="match status" value="1"/>
</dbReference>
<comment type="caution">
    <text evidence="2">The sequence shown here is derived from an EMBL/GenBank/DDBJ whole genome shotgun (WGS) entry which is preliminary data.</text>
</comment>
<feature type="transmembrane region" description="Helical" evidence="1">
    <location>
        <begin position="45"/>
        <end position="64"/>
    </location>
</feature>
<keyword evidence="1" id="KW-1133">Transmembrane helix</keyword>